<proteinExistence type="predicted"/>
<name>A0A2P5A4A4_PARAD</name>
<dbReference type="Proteomes" id="UP000237105">
    <property type="component" value="Unassembled WGS sequence"/>
</dbReference>
<dbReference type="EMBL" id="JXTB01001094">
    <property type="protein sequence ID" value="PON31367.1"/>
    <property type="molecule type" value="Genomic_DNA"/>
</dbReference>
<protein>
    <recommendedName>
        <fullName evidence="4">RNase H type-1 domain-containing protein</fullName>
    </recommendedName>
</protein>
<dbReference type="AlphaFoldDB" id="A0A2P5A4A4"/>
<accession>A0A2P5A4A4</accession>
<feature type="chain" id="PRO_5015127248" description="RNase H type-1 domain-containing protein" evidence="1">
    <location>
        <begin position="21"/>
        <end position="175"/>
    </location>
</feature>
<evidence type="ECO:0000313" key="2">
    <source>
        <dbReference type="EMBL" id="PON31367.1"/>
    </source>
</evidence>
<sequence length="175" mass="19378">MTQPCMLSFLVLLNRFGTEAAFGNDHLSKTDLETWCVLSWLLGGERNNIIHGSQPCPPDIILHTAEDWIVEYKNGQHDVRTTPTIHQTPASTWTLSCHRQLKLNVGVHTIRPYSFIGIGAVIRDFNGALSGALACCFPRNYNGLLGHCLAIREGLNFCIAKGFRINEVEVSSLAT</sequence>
<evidence type="ECO:0000313" key="3">
    <source>
        <dbReference type="Proteomes" id="UP000237105"/>
    </source>
</evidence>
<dbReference type="OrthoDB" id="1391789at2759"/>
<evidence type="ECO:0000256" key="1">
    <source>
        <dbReference type="SAM" id="SignalP"/>
    </source>
</evidence>
<evidence type="ECO:0008006" key="4">
    <source>
        <dbReference type="Google" id="ProtNLM"/>
    </source>
</evidence>
<gene>
    <name evidence="2" type="ORF">PanWU01x14_370490</name>
</gene>
<keyword evidence="1" id="KW-0732">Signal</keyword>
<organism evidence="2 3">
    <name type="scientific">Parasponia andersonii</name>
    <name type="common">Sponia andersonii</name>
    <dbReference type="NCBI Taxonomy" id="3476"/>
    <lineage>
        <taxon>Eukaryota</taxon>
        <taxon>Viridiplantae</taxon>
        <taxon>Streptophyta</taxon>
        <taxon>Embryophyta</taxon>
        <taxon>Tracheophyta</taxon>
        <taxon>Spermatophyta</taxon>
        <taxon>Magnoliopsida</taxon>
        <taxon>eudicotyledons</taxon>
        <taxon>Gunneridae</taxon>
        <taxon>Pentapetalae</taxon>
        <taxon>rosids</taxon>
        <taxon>fabids</taxon>
        <taxon>Rosales</taxon>
        <taxon>Cannabaceae</taxon>
        <taxon>Parasponia</taxon>
    </lineage>
</organism>
<keyword evidence="3" id="KW-1185">Reference proteome</keyword>
<reference evidence="3" key="1">
    <citation type="submission" date="2016-06" db="EMBL/GenBank/DDBJ databases">
        <title>Parallel loss of symbiosis genes in relatives of nitrogen-fixing non-legume Parasponia.</title>
        <authorList>
            <person name="Van Velzen R."/>
            <person name="Holmer R."/>
            <person name="Bu F."/>
            <person name="Rutten L."/>
            <person name="Van Zeijl A."/>
            <person name="Liu W."/>
            <person name="Santuari L."/>
            <person name="Cao Q."/>
            <person name="Sharma T."/>
            <person name="Shen D."/>
            <person name="Roswanjaya Y."/>
            <person name="Wardhani T."/>
            <person name="Kalhor M.S."/>
            <person name="Jansen J."/>
            <person name="Van den Hoogen J."/>
            <person name="Gungor B."/>
            <person name="Hartog M."/>
            <person name="Hontelez J."/>
            <person name="Verver J."/>
            <person name="Yang W.-C."/>
            <person name="Schijlen E."/>
            <person name="Repin R."/>
            <person name="Schilthuizen M."/>
            <person name="Schranz E."/>
            <person name="Heidstra R."/>
            <person name="Miyata K."/>
            <person name="Fedorova E."/>
            <person name="Kohlen W."/>
            <person name="Bisseling T."/>
            <person name="Smit S."/>
            <person name="Geurts R."/>
        </authorList>
    </citation>
    <scope>NUCLEOTIDE SEQUENCE [LARGE SCALE GENOMIC DNA]</scope>
    <source>
        <strain evidence="3">cv. WU1-14</strain>
    </source>
</reference>
<comment type="caution">
    <text evidence="2">The sequence shown here is derived from an EMBL/GenBank/DDBJ whole genome shotgun (WGS) entry which is preliminary data.</text>
</comment>
<feature type="signal peptide" evidence="1">
    <location>
        <begin position="1"/>
        <end position="20"/>
    </location>
</feature>
<feature type="non-terminal residue" evidence="2">
    <location>
        <position position="175"/>
    </location>
</feature>